<name>A0ABS7QU34_9ACTN</name>
<dbReference type="RefSeq" id="WP_222979128.1">
    <property type="nucleotide sequence ID" value="NZ_JAINVZ010000011.1"/>
</dbReference>
<dbReference type="InterPro" id="IPR014710">
    <property type="entry name" value="RmlC-like_jellyroll"/>
</dbReference>
<protein>
    <recommendedName>
        <fullName evidence="3">AraC-type arabinose-binding/dimerisation domain-containing protein</fullName>
    </recommendedName>
</protein>
<dbReference type="SUPFAM" id="SSF51182">
    <property type="entry name" value="RmlC-like cupins"/>
    <property type="match status" value="1"/>
</dbReference>
<evidence type="ECO:0000313" key="1">
    <source>
        <dbReference type="EMBL" id="MBY8886700.1"/>
    </source>
</evidence>
<comment type="caution">
    <text evidence="1">The sequence shown here is derived from an EMBL/GenBank/DDBJ whole genome shotgun (WGS) entry which is preliminary data.</text>
</comment>
<proteinExistence type="predicted"/>
<dbReference type="InterPro" id="IPR011051">
    <property type="entry name" value="RmlC_Cupin_sf"/>
</dbReference>
<dbReference type="Proteomes" id="UP001198565">
    <property type="component" value="Unassembled WGS sequence"/>
</dbReference>
<evidence type="ECO:0008006" key="3">
    <source>
        <dbReference type="Google" id="ProtNLM"/>
    </source>
</evidence>
<organism evidence="1 2">
    <name type="scientific">Streptantibioticus parmotrematis</name>
    <dbReference type="NCBI Taxonomy" id="2873249"/>
    <lineage>
        <taxon>Bacteria</taxon>
        <taxon>Bacillati</taxon>
        <taxon>Actinomycetota</taxon>
        <taxon>Actinomycetes</taxon>
        <taxon>Kitasatosporales</taxon>
        <taxon>Streptomycetaceae</taxon>
        <taxon>Streptantibioticus</taxon>
    </lineage>
</organism>
<reference evidence="1 2" key="1">
    <citation type="submission" date="2021-08" db="EMBL/GenBank/DDBJ databases">
        <title>Streptomyces sp. PTM05 isolated from lichen.</title>
        <authorList>
            <person name="Somphong A."/>
            <person name="Phongsopitanun W."/>
            <person name="Tanasupawat S."/>
        </authorList>
    </citation>
    <scope>NUCLEOTIDE SEQUENCE [LARGE SCALE GENOMIC DNA]</scope>
    <source>
        <strain evidence="1 2">Ptm05</strain>
    </source>
</reference>
<accession>A0ABS7QU34</accession>
<dbReference type="EMBL" id="JAINVZ010000011">
    <property type="protein sequence ID" value="MBY8886700.1"/>
    <property type="molecule type" value="Genomic_DNA"/>
</dbReference>
<sequence>MTPTRESSQEEGAGPPVPRTLCDVRAVTAPDAVADASAGALWRLAEPGRQLDANVVHLPARQRVDPHTEPELDVLLLVVGGDGTLGTADDGQRLAEGALLWLPHGAARALTAGPGGLSYLTVHRRRQGLRIGPPPS</sequence>
<gene>
    <name evidence="1" type="ORF">K7472_17770</name>
</gene>
<dbReference type="Gene3D" id="2.60.120.10">
    <property type="entry name" value="Jelly Rolls"/>
    <property type="match status" value="1"/>
</dbReference>
<evidence type="ECO:0000313" key="2">
    <source>
        <dbReference type="Proteomes" id="UP001198565"/>
    </source>
</evidence>
<keyword evidence="2" id="KW-1185">Reference proteome</keyword>